<organism evidence="1 2">
    <name type="scientific">Solanum bulbocastanum</name>
    <name type="common">Wild potato</name>
    <dbReference type="NCBI Taxonomy" id="147425"/>
    <lineage>
        <taxon>Eukaryota</taxon>
        <taxon>Viridiplantae</taxon>
        <taxon>Streptophyta</taxon>
        <taxon>Embryophyta</taxon>
        <taxon>Tracheophyta</taxon>
        <taxon>Spermatophyta</taxon>
        <taxon>Magnoliopsida</taxon>
        <taxon>eudicotyledons</taxon>
        <taxon>Gunneridae</taxon>
        <taxon>Pentapetalae</taxon>
        <taxon>asterids</taxon>
        <taxon>lamiids</taxon>
        <taxon>Solanales</taxon>
        <taxon>Solanaceae</taxon>
        <taxon>Solanoideae</taxon>
        <taxon>Solaneae</taxon>
        <taxon>Solanum</taxon>
    </lineage>
</organism>
<sequence>MTGYGGTVSFL</sequence>
<evidence type="ECO:0000313" key="1">
    <source>
        <dbReference type="EMBL" id="KAK6770225.1"/>
    </source>
</evidence>
<gene>
    <name evidence="1" type="ORF">RDI58_032527</name>
</gene>
<evidence type="ECO:0000313" key="2">
    <source>
        <dbReference type="Proteomes" id="UP001371456"/>
    </source>
</evidence>
<keyword evidence="2" id="KW-1185">Reference proteome</keyword>
<name>A0AAN8SKP9_SOLBU</name>
<dbReference type="EMBL" id="JBANQN010000566">
    <property type="protein sequence ID" value="KAK6770225.1"/>
    <property type="molecule type" value="Genomic_DNA"/>
</dbReference>
<accession>A0AAN8SKP9</accession>
<comment type="caution">
    <text evidence="1">The sequence shown here is derived from an EMBL/GenBank/DDBJ whole genome shotgun (WGS) entry which is preliminary data.</text>
</comment>
<dbReference type="Proteomes" id="UP001371456">
    <property type="component" value="Unassembled WGS sequence"/>
</dbReference>
<proteinExistence type="predicted"/>
<reference evidence="1 2" key="1">
    <citation type="submission" date="2024-02" db="EMBL/GenBank/DDBJ databases">
        <title>de novo genome assembly of Solanum bulbocastanum strain 11H21.</title>
        <authorList>
            <person name="Hosaka A.J."/>
        </authorList>
    </citation>
    <scope>NUCLEOTIDE SEQUENCE [LARGE SCALE GENOMIC DNA]</scope>
    <source>
        <tissue evidence="1">Young leaves</tissue>
    </source>
</reference>
<protein>
    <submittedName>
        <fullName evidence="1">Uncharacterized protein</fullName>
    </submittedName>
</protein>